<feature type="region of interest" description="Disordered" evidence="1">
    <location>
        <begin position="30"/>
        <end position="62"/>
    </location>
</feature>
<dbReference type="Proteomes" id="UP000295818">
    <property type="component" value="Unassembled WGS sequence"/>
</dbReference>
<dbReference type="Gene3D" id="3.40.30.10">
    <property type="entry name" value="Glutaredoxin"/>
    <property type="match status" value="1"/>
</dbReference>
<dbReference type="EMBL" id="SLWM01000049">
    <property type="protein sequence ID" value="TCO08107.1"/>
    <property type="molecule type" value="Genomic_DNA"/>
</dbReference>
<evidence type="ECO:0000313" key="3">
    <source>
        <dbReference type="Proteomes" id="UP000295818"/>
    </source>
</evidence>
<feature type="compositionally biased region" description="Low complexity" evidence="1">
    <location>
        <begin position="35"/>
        <end position="62"/>
    </location>
</feature>
<dbReference type="PROSITE" id="PS51257">
    <property type="entry name" value="PROKAR_LIPOPROTEIN"/>
    <property type="match status" value="1"/>
</dbReference>
<comment type="caution">
    <text evidence="2">The sequence shown here is derived from an EMBL/GenBank/DDBJ whole genome shotgun (WGS) entry which is preliminary data.</text>
</comment>
<name>A0ABY2B6P6_9ACTN</name>
<organism evidence="2 3">
    <name type="scientific">Kribbella orskensis</name>
    <dbReference type="NCBI Taxonomy" id="2512216"/>
    <lineage>
        <taxon>Bacteria</taxon>
        <taxon>Bacillati</taxon>
        <taxon>Actinomycetota</taxon>
        <taxon>Actinomycetes</taxon>
        <taxon>Propionibacteriales</taxon>
        <taxon>Kribbellaceae</taxon>
        <taxon>Kribbella</taxon>
    </lineage>
</organism>
<protein>
    <submittedName>
        <fullName evidence="2">AhpC/TSA family protein</fullName>
    </submittedName>
</protein>
<gene>
    <name evidence="2" type="ORF">EV644_14916</name>
</gene>
<dbReference type="InterPro" id="IPR036249">
    <property type="entry name" value="Thioredoxin-like_sf"/>
</dbReference>
<sequence length="394" mass="41769">MANRRPGTRWALPAATALLAVSGCGMTVSDGSAGPVEEPSPSVIVPALPSTTPRPSGTTRRGPQPVEVQYFVHIDNAADGSPLDARYNIVTDGGTKVRLKISLYGEPGIVTEEYLYTWDGSKILVFSEQNEPPYTVYEAPDEHPDESQLVTHWPQNLWSATKGVQCTELKSTKTIIGRAAVGYRCVTATPQPGGPATGELWRDQATGIMLKEETMVAEKLVLAPTIDATTFSTKPPAGARSTVIAAKDPSPGQTKRAPDFTLDLVKGGRIGLNDLAGKPFVLAFFVPDLAFDEQGEVCPGCRDALLALQTQTGNGARPRVLGVQVGDLGKPGYPLALPGVTLTLAHEQTPMVQNSFGLTGMVSFVFVRADGAIAAAYDHAPTKQQITQSLAALH</sequence>
<evidence type="ECO:0000313" key="2">
    <source>
        <dbReference type="EMBL" id="TCO08107.1"/>
    </source>
</evidence>
<evidence type="ECO:0000256" key="1">
    <source>
        <dbReference type="SAM" id="MobiDB-lite"/>
    </source>
</evidence>
<reference evidence="2 3" key="1">
    <citation type="journal article" date="2015" name="Stand. Genomic Sci.">
        <title>Genomic Encyclopedia of Bacterial and Archaeal Type Strains, Phase III: the genomes of soil and plant-associated and newly described type strains.</title>
        <authorList>
            <person name="Whitman W.B."/>
            <person name="Woyke T."/>
            <person name="Klenk H.P."/>
            <person name="Zhou Y."/>
            <person name="Lilburn T.G."/>
            <person name="Beck B.J."/>
            <person name="De Vos P."/>
            <person name="Vandamme P."/>
            <person name="Eisen J.A."/>
            <person name="Garrity G."/>
            <person name="Hugenholtz P."/>
            <person name="Kyrpides N.C."/>
        </authorList>
    </citation>
    <scope>NUCLEOTIDE SEQUENCE [LARGE SCALE GENOMIC DNA]</scope>
    <source>
        <strain evidence="2 3">VKM Ac-2538</strain>
    </source>
</reference>
<keyword evidence="3" id="KW-1185">Reference proteome</keyword>
<dbReference type="SUPFAM" id="SSF52833">
    <property type="entry name" value="Thioredoxin-like"/>
    <property type="match status" value="1"/>
</dbReference>
<proteinExistence type="predicted"/>
<accession>A0ABY2B6P6</accession>